<name>A0A0B6X4X6_XENBV</name>
<evidence type="ECO:0000256" key="2">
    <source>
        <dbReference type="SAM" id="SignalP"/>
    </source>
</evidence>
<dbReference type="GO" id="GO:0009279">
    <property type="term" value="C:cell outer membrane"/>
    <property type="evidence" value="ECO:0007669"/>
    <property type="project" value="TreeGrafter"/>
</dbReference>
<dbReference type="Proteomes" id="UP000032930">
    <property type="component" value="Chromosome"/>
</dbReference>
<gene>
    <name evidence="4" type="ORF">XBW1_1273</name>
</gene>
<evidence type="ECO:0000259" key="3">
    <source>
        <dbReference type="PROSITE" id="PS51127"/>
    </source>
</evidence>
<dbReference type="Pfam" id="PF02369">
    <property type="entry name" value="Big_1"/>
    <property type="match status" value="5"/>
</dbReference>
<dbReference type="InterPro" id="IPR008964">
    <property type="entry name" value="Invasin/intimin_cell_adhesion"/>
</dbReference>
<dbReference type="Gene3D" id="2.60.40.10">
    <property type="entry name" value="Immunoglobulins"/>
    <property type="match status" value="5"/>
</dbReference>
<proteinExistence type="inferred from homology"/>
<feature type="domain" description="Big-1" evidence="3">
    <location>
        <begin position="807"/>
        <end position="897"/>
    </location>
</feature>
<protein>
    <submittedName>
        <fullName evidence="4">Putative invasin</fullName>
    </submittedName>
</protein>
<dbReference type="EMBL" id="FO818637">
    <property type="protein sequence ID" value="CDM88630.1"/>
    <property type="molecule type" value="Genomic_DNA"/>
</dbReference>
<dbReference type="InterPro" id="IPR038177">
    <property type="entry name" value="IAT_beta_sf"/>
</dbReference>
<dbReference type="KEGG" id="xbv:XBW1_1273"/>
<dbReference type="InterPro" id="IPR003535">
    <property type="entry name" value="Intimin/invasin_bac"/>
</dbReference>
<comment type="similarity">
    <text evidence="1">Belongs to the intimin/invasin family.</text>
</comment>
<evidence type="ECO:0000313" key="5">
    <source>
        <dbReference type="Proteomes" id="UP000032930"/>
    </source>
</evidence>
<feature type="signal peptide" evidence="2">
    <location>
        <begin position="1"/>
        <end position="35"/>
    </location>
</feature>
<accession>A0A0B6X4X6</accession>
<sequence length="1086" mass="119355">MPVYQKSCSSLFDGVKSLIIALLGISLSFSGQAMAEHQNEDNHTAYTLSEITAKWGQLTQSQSPTEAAQTMAAQQLSSAVTSTLTPWFNQYGNARLTLPFDHHFSLKDAAFDWLLPWYSASSYTAFSQFGIRANHGQTTTHIGLGYRYLMDKWLWGANAFWDALWPEQHHRYGIGLEAWHDNIKLSANAYQRLSGWQTSRQFIDYDARPANGWDIHAEAYLPAFPHWGGQLVFEQYYGQQVALLGESERQKNPYSVTAGLTYTPVPLVTLGADFRQGKQGLRDNRFTLGVNYQLGVPFSQQLDRNSVAALRSLKSSQFDFVNRRYDMVLNYQKQMLMSLAFPAQIRGYEGKEVTFVPVIQSKYSLARLDLFTDELQQAGGKILHQQPEKVTLLLPKATEKPVRLSGVVIDNQGNRSNLAETTIVSLPTEKHVQVTVNKTQARANGDDSVVYTVVVTDQNGEPVSNQTVIWSSDAGELSQTTQETDAQGQATVLLSSRQSGIHSVRISVDERVAVAPSVHFKAVLMPVVIVDNNSLKADGKEYAVVTVTVKNAAGEPVPNQAVGWQTDFGQLSSPSLKTDSNGQATTHLASLISGTAEVTVAVGSETVVSSPIIFTASLTHIIQSDKQTAIADGEDSVLYTVYVHDAADQPVTNTEVKWSVDSGQLVDEQARTDSKGEATARLISRKAGTAKVKVEVSGKTLSARPVTFERLLQPVITVDKVSTKGNGQDEIVLTARVKDSLGQPVENQTVIWQTDNGALSSESTQTDHRGLTQVRLTSTSAGAHQVQIQVGDNKTEAPIIWFDEVLSSAIRVNKTRAAANGEERVTFTITVTDIYGQPLPDKIVNWNTNRGDMVSVDDLTNSQGETTVTLVSHQTGFTSVTATINGHQVVSPTVEFLMPLRVVDTVAVDSQGGNANQKLFGTRGPSVFWRGAKFRIITEGSTGRVNWQSDSSSVTVSGDTVVVQQRPDGVRLTGTDEAGQQVIFTLTSYIWFERSGLTKDFYSNAKQICKSLGSQIASKYALERLYDEWGNFYLYDGWAREFYVTSTDYLAASSGSTEAQAKWAFWAESDSWMRNAWHMTGFACSK</sequence>
<dbReference type="SUPFAM" id="SSF49373">
    <property type="entry name" value="Invasin/intimin cell-adhesion fragments"/>
    <property type="match status" value="5"/>
</dbReference>
<dbReference type="PRINTS" id="PR01369">
    <property type="entry name" value="INTIMIN"/>
</dbReference>
<evidence type="ECO:0000256" key="1">
    <source>
        <dbReference type="ARBA" id="ARBA00010116"/>
    </source>
</evidence>
<feature type="chain" id="PRO_5002125620" evidence="2">
    <location>
        <begin position="36"/>
        <end position="1086"/>
    </location>
</feature>
<keyword evidence="2" id="KW-0732">Signal</keyword>
<feature type="domain" description="Big-1" evidence="3">
    <location>
        <begin position="619"/>
        <end position="709"/>
    </location>
</feature>
<feature type="domain" description="Big-1" evidence="3">
    <location>
        <begin position="431"/>
        <end position="521"/>
    </location>
</feature>
<dbReference type="GO" id="GO:0007155">
    <property type="term" value="P:cell adhesion"/>
    <property type="evidence" value="ECO:0007669"/>
    <property type="project" value="InterPro"/>
</dbReference>
<dbReference type="SMART" id="SM00634">
    <property type="entry name" value="BID_1"/>
    <property type="match status" value="5"/>
</dbReference>
<dbReference type="RefSeq" id="WP_046336251.1">
    <property type="nucleotide sequence ID" value="NZ_CAWMEF010000001.1"/>
</dbReference>
<dbReference type="Gene3D" id="2.40.160.160">
    <property type="entry name" value="Inverse autotransporter, beta-domain"/>
    <property type="match status" value="1"/>
</dbReference>
<feature type="domain" description="Big-1" evidence="3">
    <location>
        <begin position="713"/>
        <end position="802"/>
    </location>
</feature>
<organism evidence="4 5">
    <name type="scientific">Xenorhabdus bovienii</name>
    <name type="common">Xenorhabdus nematophila subsp. bovienii</name>
    <dbReference type="NCBI Taxonomy" id="40576"/>
    <lineage>
        <taxon>Bacteria</taxon>
        <taxon>Pseudomonadati</taxon>
        <taxon>Pseudomonadota</taxon>
        <taxon>Gammaproteobacteria</taxon>
        <taxon>Enterobacterales</taxon>
        <taxon>Morganellaceae</taxon>
        <taxon>Xenorhabdus</taxon>
    </lineage>
</organism>
<dbReference type="PANTHER" id="PTHR39576:SF2">
    <property type="entry name" value="ATTACHING AND EFFACING PROTEIN HOMOLOG-RELATED"/>
    <property type="match status" value="1"/>
</dbReference>
<dbReference type="InterPro" id="IPR003344">
    <property type="entry name" value="Big_1_dom"/>
</dbReference>
<dbReference type="InterPro" id="IPR024519">
    <property type="entry name" value="IAT_beta"/>
</dbReference>
<dbReference type="PROSITE" id="PS51127">
    <property type="entry name" value="BIG1"/>
    <property type="match status" value="5"/>
</dbReference>
<dbReference type="PANTHER" id="PTHR39576">
    <property type="entry name" value="ATTACHING AND EFFACING PROTEIN HOMOLOG-RELATED-RELATED"/>
    <property type="match status" value="1"/>
</dbReference>
<dbReference type="InterPro" id="IPR051715">
    <property type="entry name" value="Intimin-Invasin_domain"/>
</dbReference>
<feature type="domain" description="Big-1" evidence="3">
    <location>
        <begin position="525"/>
        <end position="615"/>
    </location>
</feature>
<evidence type="ECO:0000313" key="4">
    <source>
        <dbReference type="EMBL" id="CDM88630.1"/>
    </source>
</evidence>
<dbReference type="InterPro" id="IPR013783">
    <property type="entry name" value="Ig-like_fold"/>
</dbReference>
<reference evidence="4 5" key="1">
    <citation type="submission" date="2014-02" db="EMBL/GenBank/DDBJ databases">
        <authorList>
            <person name="Genoscope - CEA"/>
        </authorList>
    </citation>
    <scope>NUCLEOTIDE SEQUENCE [LARGE SCALE GENOMIC DNA]</scope>
    <source>
        <strain evidence="4 5">CS03</strain>
    </source>
</reference>
<dbReference type="AlphaFoldDB" id="A0A0B6X4X6"/>
<dbReference type="Pfam" id="PF11924">
    <property type="entry name" value="IAT_beta"/>
    <property type="match status" value="1"/>
</dbReference>